<dbReference type="GO" id="GO:0004792">
    <property type="term" value="F:thiosulfate-cyanide sulfurtransferase activity"/>
    <property type="evidence" value="ECO:0007669"/>
    <property type="project" value="UniProtKB-EC"/>
</dbReference>
<dbReference type="PRINTS" id="PR00421">
    <property type="entry name" value="THIOREDOXIN"/>
</dbReference>
<dbReference type="InterPro" id="IPR013766">
    <property type="entry name" value="Thioredoxin_domain"/>
</dbReference>
<dbReference type="STRING" id="76936.BN2458_PEG2101"/>
<dbReference type="GO" id="GO:0045454">
    <property type="term" value="P:cell redox homeostasis"/>
    <property type="evidence" value="ECO:0007669"/>
    <property type="project" value="TreeGrafter"/>
</dbReference>
<evidence type="ECO:0000313" key="5">
    <source>
        <dbReference type="Proteomes" id="UP000064525"/>
    </source>
</evidence>
<dbReference type="Pfam" id="PF00085">
    <property type="entry name" value="Thioredoxin"/>
    <property type="match status" value="1"/>
</dbReference>
<dbReference type="EMBL" id="LN907858">
    <property type="protein sequence ID" value="CUU40984.1"/>
    <property type="molecule type" value="Genomic_DNA"/>
</dbReference>
<dbReference type="PATRIC" id="fig|76936.10.peg.2051"/>
<dbReference type="PROSITE" id="PS51352">
    <property type="entry name" value="THIOREDOXIN_2"/>
    <property type="match status" value="1"/>
</dbReference>
<dbReference type="OrthoDB" id="215495at2"/>
<dbReference type="KEGG" id="hty:BN2458_PEG2101"/>
<name>A0A099UE10_9HELI</name>
<dbReference type="GeneID" id="78152198"/>
<dbReference type="PANTHER" id="PTHR45663">
    <property type="entry name" value="GEO12009P1"/>
    <property type="match status" value="1"/>
</dbReference>
<dbReference type="Gene3D" id="3.40.30.10">
    <property type="entry name" value="Glutaredoxin"/>
    <property type="match status" value="1"/>
</dbReference>
<dbReference type="PANTHER" id="PTHR45663:SF11">
    <property type="entry name" value="GEO12009P1"/>
    <property type="match status" value="1"/>
</dbReference>
<reference evidence="2" key="2">
    <citation type="submission" date="2015-11" db="EMBL/GenBank/DDBJ databases">
        <authorList>
            <person name="Zhang Y."/>
            <person name="Guo Z."/>
        </authorList>
    </citation>
    <scope>NUCLEOTIDE SEQUENCE</scope>
    <source>
        <strain evidence="2">1</strain>
    </source>
</reference>
<evidence type="ECO:0000313" key="3">
    <source>
        <dbReference type="EMBL" id="TLD78959.1"/>
    </source>
</evidence>
<accession>A0A099UE10</accession>
<protein>
    <submittedName>
        <fullName evidence="3">Thioredoxin</fullName>
    </submittedName>
    <submittedName>
        <fullName evidence="2">Thiosulfate sulfurtransferase, rhodanese</fullName>
        <ecNumber evidence="2">2.8.1.1</ecNumber>
    </submittedName>
</protein>
<dbReference type="EC" id="2.8.1.1" evidence="2"/>
<organism evidence="2 5">
    <name type="scientific">Helicobacter typhlonius</name>
    <dbReference type="NCBI Taxonomy" id="76936"/>
    <lineage>
        <taxon>Bacteria</taxon>
        <taxon>Pseudomonadati</taxon>
        <taxon>Campylobacterota</taxon>
        <taxon>Epsilonproteobacteria</taxon>
        <taxon>Campylobacterales</taxon>
        <taxon>Helicobacteraceae</taxon>
        <taxon>Helicobacter</taxon>
    </lineage>
</organism>
<dbReference type="SUPFAM" id="SSF52833">
    <property type="entry name" value="Thioredoxin-like"/>
    <property type="match status" value="1"/>
</dbReference>
<dbReference type="CDD" id="cd02947">
    <property type="entry name" value="TRX_family"/>
    <property type="match status" value="1"/>
</dbReference>
<sequence>MKNLESASFDTEIQNGYVMVDFSASWCPDCRFIEPMLEALDKEFEQVRFYKVGFDTELSLKDRFNIRKIPTLMFFKNGEEVGERLIEPRSIESIRDMLNTLIKA</sequence>
<keyword evidence="4" id="KW-1185">Reference proteome</keyword>
<dbReference type="RefSeq" id="WP_034326349.1">
    <property type="nucleotide sequence ID" value="NZ_CAJTQN010000001.1"/>
</dbReference>
<dbReference type="Proteomes" id="UP000029925">
    <property type="component" value="Unassembled WGS sequence"/>
</dbReference>
<dbReference type="Proteomes" id="UP000064525">
    <property type="component" value="Chromosome I"/>
</dbReference>
<dbReference type="EMBL" id="JRPF02000003">
    <property type="protein sequence ID" value="TLD78959.1"/>
    <property type="molecule type" value="Genomic_DNA"/>
</dbReference>
<dbReference type="GO" id="GO:0005829">
    <property type="term" value="C:cytosol"/>
    <property type="evidence" value="ECO:0007669"/>
    <property type="project" value="TreeGrafter"/>
</dbReference>
<gene>
    <name evidence="2" type="ORF">BN2458_PEG2101</name>
    <name evidence="3" type="ORF">LS75_004220</name>
</gene>
<evidence type="ECO:0000313" key="2">
    <source>
        <dbReference type="EMBL" id="CUU40984.1"/>
    </source>
</evidence>
<evidence type="ECO:0000259" key="1">
    <source>
        <dbReference type="PROSITE" id="PS51352"/>
    </source>
</evidence>
<feature type="domain" description="Thioredoxin" evidence="1">
    <location>
        <begin position="1"/>
        <end position="103"/>
    </location>
</feature>
<reference evidence="5" key="3">
    <citation type="submission" date="2015-11" db="EMBL/GenBank/DDBJ databases">
        <authorList>
            <person name="Anvar S.Y."/>
        </authorList>
    </citation>
    <scope>NUCLEOTIDE SEQUENCE [LARGE SCALE GENOMIC DNA]</scope>
</reference>
<dbReference type="InterPro" id="IPR036249">
    <property type="entry name" value="Thioredoxin-like_sf"/>
</dbReference>
<proteinExistence type="predicted"/>
<keyword evidence="2" id="KW-0808">Transferase</keyword>
<dbReference type="GO" id="GO:0015035">
    <property type="term" value="F:protein-disulfide reductase activity"/>
    <property type="evidence" value="ECO:0007669"/>
    <property type="project" value="TreeGrafter"/>
</dbReference>
<dbReference type="AlphaFoldDB" id="A0A099UE10"/>
<evidence type="ECO:0000313" key="4">
    <source>
        <dbReference type="Proteomes" id="UP000029925"/>
    </source>
</evidence>
<reference evidence="3 4" key="1">
    <citation type="journal article" date="2014" name="Genome Announc.">
        <title>Draft genome sequences of eight enterohepatic helicobacter species isolated from both laboratory and wild rodents.</title>
        <authorList>
            <person name="Sheh A."/>
            <person name="Shen Z."/>
            <person name="Fox J.G."/>
        </authorList>
    </citation>
    <scope>NUCLEOTIDE SEQUENCE [LARGE SCALE GENOMIC DNA]</scope>
    <source>
        <strain evidence="3 4">MIT 98-6810</strain>
    </source>
</reference>